<dbReference type="AlphaFoldDB" id="A0A426UZL9"/>
<sequence>MPGTSPSMEPSFDDSSKSGSVTTITGTVESGVESGCLVLEFEGTVYGIYGSYDASVVYAGAEVTLHGVVDSGMMTTCQQGTPFVVSEAEAAG</sequence>
<feature type="region of interest" description="Disordered" evidence="1">
    <location>
        <begin position="1"/>
        <end position="24"/>
    </location>
</feature>
<proteinExistence type="predicted"/>
<organism evidence="2 3">
    <name type="scientific">Glycomyces terrestris</name>
    <dbReference type="NCBI Taxonomy" id="2493553"/>
    <lineage>
        <taxon>Bacteria</taxon>
        <taxon>Bacillati</taxon>
        <taxon>Actinomycetota</taxon>
        <taxon>Actinomycetes</taxon>
        <taxon>Glycomycetales</taxon>
        <taxon>Glycomycetaceae</taxon>
        <taxon>Glycomyces</taxon>
    </lineage>
</organism>
<dbReference type="Proteomes" id="UP000277256">
    <property type="component" value="Unassembled WGS sequence"/>
</dbReference>
<accession>A0A426UZL9</accession>
<evidence type="ECO:0000313" key="2">
    <source>
        <dbReference type="EMBL" id="RRS00069.1"/>
    </source>
</evidence>
<name>A0A426UZL9_9ACTN</name>
<protein>
    <submittedName>
        <fullName evidence="2">Uncharacterized protein</fullName>
    </submittedName>
</protein>
<dbReference type="OrthoDB" id="5148907at2"/>
<gene>
    <name evidence="2" type="ORF">EIW28_05550</name>
</gene>
<keyword evidence="3" id="KW-1185">Reference proteome</keyword>
<evidence type="ECO:0000256" key="1">
    <source>
        <dbReference type="SAM" id="MobiDB-lite"/>
    </source>
</evidence>
<reference evidence="2 3" key="1">
    <citation type="submission" date="2018-12" db="EMBL/GenBank/DDBJ databases">
        <title>Glycomyces sp. YIM 121974 draft genome.</title>
        <authorList>
            <person name="Li Q."/>
        </authorList>
    </citation>
    <scope>NUCLEOTIDE SEQUENCE [LARGE SCALE GENOMIC DNA]</scope>
    <source>
        <strain evidence="2 3">YIM 121974</strain>
    </source>
</reference>
<dbReference type="EMBL" id="RSEB01000002">
    <property type="protein sequence ID" value="RRS00069.1"/>
    <property type="molecule type" value="Genomic_DNA"/>
</dbReference>
<comment type="caution">
    <text evidence="2">The sequence shown here is derived from an EMBL/GenBank/DDBJ whole genome shotgun (WGS) entry which is preliminary data.</text>
</comment>
<evidence type="ECO:0000313" key="3">
    <source>
        <dbReference type="Proteomes" id="UP000277256"/>
    </source>
</evidence>
<dbReference type="RefSeq" id="WP_125246755.1">
    <property type="nucleotide sequence ID" value="NZ_RSEB01000002.1"/>
</dbReference>